<reference evidence="1" key="2">
    <citation type="submission" date="2020-06" db="EMBL/GenBank/DDBJ databases">
        <authorList>
            <person name="Sheffer M."/>
        </authorList>
    </citation>
    <scope>NUCLEOTIDE SEQUENCE</scope>
</reference>
<dbReference type="EMBL" id="JABXBU010002231">
    <property type="protein sequence ID" value="KAF8763176.1"/>
    <property type="molecule type" value="Genomic_DNA"/>
</dbReference>
<organism evidence="1 2">
    <name type="scientific">Argiope bruennichi</name>
    <name type="common">Wasp spider</name>
    <name type="synonym">Aranea bruennichi</name>
    <dbReference type="NCBI Taxonomy" id="94029"/>
    <lineage>
        <taxon>Eukaryota</taxon>
        <taxon>Metazoa</taxon>
        <taxon>Ecdysozoa</taxon>
        <taxon>Arthropoda</taxon>
        <taxon>Chelicerata</taxon>
        <taxon>Arachnida</taxon>
        <taxon>Araneae</taxon>
        <taxon>Araneomorphae</taxon>
        <taxon>Entelegynae</taxon>
        <taxon>Araneoidea</taxon>
        <taxon>Araneidae</taxon>
        <taxon>Argiope</taxon>
    </lineage>
</organism>
<sequence>MADSYALRKQSDDPLMTVFKKNAKLQGELRKYLQLLNNVGIPKTSSDPKSHTRIKKEDAKTVCYMRRDERRLLIEWRNFLLYICLNFYDAACNKEFYEEVNNRIIVGYGIILLIRSDVDNRNNYKSNDGNELFNINVCESNDTAKNDALSDGSISIS</sequence>
<comment type="caution">
    <text evidence="1">The sequence shown here is derived from an EMBL/GenBank/DDBJ whole genome shotgun (WGS) entry which is preliminary data.</text>
</comment>
<evidence type="ECO:0000313" key="1">
    <source>
        <dbReference type="EMBL" id="KAF8763176.1"/>
    </source>
</evidence>
<evidence type="ECO:0000313" key="2">
    <source>
        <dbReference type="Proteomes" id="UP000807504"/>
    </source>
</evidence>
<gene>
    <name evidence="1" type="ORF">HNY73_021383</name>
</gene>
<accession>A0A8T0DY40</accession>
<name>A0A8T0DY40_ARGBR</name>
<dbReference type="AlphaFoldDB" id="A0A8T0DY40"/>
<dbReference type="Proteomes" id="UP000807504">
    <property type="component" value="Unassembled WGS sequence"/>
</dbReference>
<reference evidence="1" key="1">
    <citation type="journal article" date="2020" name="bioRxiv">
        <title>Chromosome-level reference genome of the European wasp spider Argiope bruennichi: a resource for studies on range expansion and evolutionary adaptation.</title>
        <authorList>
            <person name="Sheffer M.M."/>
            <person name="Hoppe A."/>
            <person name="Krehenwinkel H."/>
            <person name="Uhl G."/>
            <person name="Kuss A.W."/>
            <person name="Jensen L."/>
            <person name="Jensen C."/>
            <person name="Gillespie R.G."/>
            <person name="Hoff K.J."/>
            <person name="Prost S."/>
        </authorList>
    </citation>
    <scope>NUCLEOTIDE SEQUENCE</scope>
</reference>
<proteinExistence type="predicted"/>
<protein>
    <submittedName>
        <fullName evidence="1">Uncharacterized protein</fullName>
    </submittedName>
</protein>
<keyword evidence="2" id="KW-1185">Reference proteome</keyword>